<dbReference type="PROSITE" id="PS00770">
    <property type="entry name" value="AA_TRANSFER_CLASS_4"/>
    <property type="match status" value="1"/>
</dbReference>
<keyword evidence="7" id="KW-0100">Branched-chain amino acid biosynthesis</keyword>
<keyword evidence="4 7" id="KW-0808">Transferase</keyword>
<dbReference type="Pfam" id="PF01063">
    <property type="entry name" value="Aminotran_4"/>
    <property type="match status" value="1"/>
</dbReference>
<dbReference type="GO" id="GO:0005739">
    <property type="term" value="C:mitochondrion"/>
    <property type="evidence" value="ECO:0007669"/>
    <property type="project" value="TreeGrafter"/>
</dbReference>
<keyword evidence="3 7" id="KW-0032">Aminotransferase</keyword>
<dbReference type="PANTHER" id="PTHR11825:SF69">
    <property type="entry name" value="BRANCHED-CHAIN-AMINO-ACID AMINOTRANSFERASE"/>
    <property type="match status" value="1"/>
</dbReference>
<evidence type="ECO:0000313" key="9">
    <source>
        <dbReference type="Proteomes" id="UP000653565"/>
    </source>
</evidence>
<gene>
    <name evidence="8" type="ORF">CNMCM6805_002869</name>
</gene>
<name>A0A8H4M404_9EURO</name>
<comment type="catalytic activity">
    <reaction evidence="7">
        <text>L-valine + 2-oxoglutarate = 3-methyl-2-oxobutanoate + L-glutamate</text>
        <dbReference type="Rhea" id="RHEA:24813"/>
        <dbReference type="ChEBI" id="CHEBI:11851"/>
        <dbReference type="ChEBI" id="CHEBI:16810"/>
        <dbReference type="ChEBI" id="CHEBI:29985"/>
        <dbReference type="ChEBI" id="CHEBI:57762"/>
        <dbReference type="EC" id="2.6.1.42"/>
    </reaction>
</comment>
<dbReference type="GO" id="GO:0009099">
    <property type="term" value="P:L-valine biosynthetic process"/>
    <property type="evidence" value="ECO:0007669"/>
    <property type="project" value="TreeGrafter"/>
</dbReference>
<dbReference type="InterPro" id="IPR043132">
    <property type="entry name" value="BCAT-like_C"/>
</dbReference>
<accession>A0A8H4M404</accession>
<evidence type="ECO:0000256" key="3">
    <source>
        <dbReference type="ARBA" id="ARBA00022576"/>
    </source>
</evidence>
<dbReference type="InterPro" id="IPR001544">
    <property type="entry name" value="Aminotrans_IV"/>
</dbReference>
<evidence type="ECO:0000313" key="8">
    <source>
        <dbReference type="EMBL" id="KAF4227489.1"/>
    </source>
</evidence>
<comment type="caution">
    <text evidence="8">The sequence shown here is derived from an EMBL/GenBank/DDBJ whole genome shotgun (WGS) entry which is preliminary data.</text>
</comment>
<comment type="similarity">
    <text evidence="2 7">Belongs to the class-IV pyridoxal-phosphate-dependent aminotransferase family.</text>
</comment>
<protein>
    <recommendedName>
        <fullName evidence="7">Branched-chain-amino-acid aminotransferase</fullName>
        <ecNumber evidence="7">2.6.1.42</ecNumber>
    </recommendedName>
</protein>
<keyword evidence="7" id="KW-0028">Amino-acid biosynthesis</keyword>
<dbReference type="AlphaFoldDB" id="A0A8H4M404"/>
<comment type="catalytic activity">
    <reaction evidence="7">
        <text>L-isoleucine + 2-oxoglutarate = (S)-3-methyl-2-oxopentanoate + L-glutamate</text>
        <dbReference type="Rhea" id="RHEA:24801"/>
        <dbReference type="ChEBI" id="CHEBI:16810"/>
        <dbReference type="ChEBI" id="CHEBI:29985"/>
        <dbReference type="ChEBI" id="CHEBI:35146"/>
        <dbReference type="ChEBI" id="CHEBI:58045"/>
        <dbReference type="EC" id="2.6.1.42"/>
    </reaction>
</comment>
<dbReference type="InterPro" id="IPR043131">
    <property type="entry name" value="BCAT-like_N"/>
</dbReference>
<dbReference type="PANTHER" id="PTHR11825">
    <property type="entry name" value="SUBGROUP IIII AMINOTRANSFERASE"/>
    <property type="match status" value="1"/>
</dbReference>
<dbReference type="SUPFAM" id="SSF56752">
    <property type="entry name" value="D-aminoacid aminotransferase-like PLP-dependent enzymes"/>
    <property type="match status" value="1"/>
</dbReference>
<keyword evidence="5 6" id="KW-0663">Pyridoxal phosphate</keyword>
<evidence type="ECO:0000256" key="4">
    <source>
        <dbReference type="ARBA" id="ARBA00022679"/>
    </source>
</evidence>
<dbReference type="GO" id="GO:0004084">
    <property type="term" value="F:branched-chain-amino-acid transaminase activity"/>
    <property type="evidence" value="ECO:0007669"/>
    <property type="project" value="UniProtKB-EC"/>
</dbReference>
<comment type="catalytic activity">
    <reaction evidence="7">
        <text>L-leucine + 2-oxoglutarate = 4-methyl-2-oxopentanoate + L-glutamate</text>
        <dbReference type="Rhea" id="RHEA:18321"/>
        <dbReference type="ChEBI" id="CHEBI:16810"/>
        <dbReference type="ChEBI" id="CHEBI:17865"/>
        <dbReference type="ChEBI" id="CHEBI:29985"/>
        <dbReference type="ChEBI" id="CHEBI:57427"/>
        <dbReference type="EC" id="2.6.1.42"/>
    </reaction>
</comment>
<evidence type="ECO:0000256" key="7">
    <source>
        <dbReference type="RuleBase" id="RU004517"/>
    </source>
</evidence>
<dbReference type="Gene3D" id="3.30.470.10">
    <property type="match status" value="1"/>
</dbReference>
<dbReference type="InterPro" id="IPR018300">
    <property type="entry name" value="Aminotrans_IV_CS"/>
</dbReference>
<dbReference type="InterPro" id="IPR005786">
    <property type="entry name" value="B_amino_transII"/>
</dbReference>
<keyword evidence="9" id="KW-1185">Reference proteome</keyword>
<dbReference type="EC" id="2.6.1.42" evidence="7"/>
<evidence type="ECO:0000256" key="5">
    <source>
        <dbReference type="ARBA" id="ARBA00022898"/>
    </source>
</evidence>
<dbReference type="GO" id="GO:0009098">
    <property type="term" value="P:L-leucine biosynthetic process"/>
    <property type="evidence" value="ECO:0007669"/>
    <property type="project" value="TreeGrafter"/>
</dbReference>
<reference evidence="8" key="2">
    <citation type="submission" date="2020-04" db="EMBL/GenBank/DDBJ databases">
        <authorList>
            <person name="Santos R.A.C."/>
            <person name="Steenwyk J.L."/>
            <person name="Rivero-Menendez O."/>
            <person name="Mead M.E."/>
            <person name="Silva L.P."/>
            <person name="Bastos R.W."/>
            <person name="Alastruey-Izquierdo A."/>
            <person name="Goldman G.H."/>
            <person name="Rokas A."/>
        </authorList>
    </citation>
    <scope>NUCLEOTIDE SEQUENCE</scope>
    <source>
        <strain evidence="8">CNM-CM6805</strain>
    </source>
</reference>
<evidence type="ECO:0000256" key="1">
    <source>
        <dbReference type="ARBA" id="ARBA00001933"/>
    </source>
</evidence>
<evidence type="ECO:0000256" key="2">
    <source>
        <dbReference type="ARBA" id="ARBA00009320"/>
    </source>
</evidence>
<organism evidence="8 9">
    <name type="scientific">Aspergillus fumigatiaffinis</name>
    <dbReference type="NCBI Taxonomy" id="340414"/>
    <lineage>
        <taxon>Eukaryota</taxon>
        <taxon>Fungi</taxon>
        <taxon>Dikarya</taxon>
        <taxon>Ascomycota</taxon>
        <taxon>Pezizomycotina</taxon>
        <taxon>Eurotiomycetes</taxon>
        <taxon>Eurotiomycetidae</taxon>
        <taxon>Eurotiales</taxon>
        <taxon>Aspergillaceae</taxon>
        <taxon>Aspergillus</taxon>
        <taxon>Aspergillus subgen. Fumigati</taxon>
    </lineage>
</organism>
<sequence>MASLQPLDASKLSYTYTTTAREVPDDKTLASNDGTICTDHMIIASWKADSGWSAPELKPYGSLSLLPTASCLHYAYECFEGLKAYRGYDGKLRTFRTDRNSRRLLMSAERISLPQFDPDELEKLIYALLSVEGSKWLPKSRAGGFLYVRPTMIGTDSQLGLARPTEALLYIIVGYMARMDSPAGGKRLLTNPEDMVRSWVGGFGYAKVGANYGPTVRATQDAYRQGYHQILWLYGPEGYCTEAGGSNFFVIWKRKDGKKELITAPLEDKLILNGVTRQSCLDLARERLTDELEVAERKFTIGEIQEAAADDRLLESFAAGTAWFITPIAAIKHRGQVFKIPTGPGGSPAEITGKIKGWLADIMYGRVEHEWATAVAEKAQDFTFCSLKPPGQGSSGRNRPSEMACPWRRASQNLPDEIEPSETGVSLACAGYVDSAYTSSILSSIRSAEPLHSTENEANHTDTVNVDSDGAMFPFESFPVHLTSMNETLDPFTENNKNIGAEEHALSNWIGQGPMQSLLSEQPSQVHQFSSGNPPSPTTAALFEVTRNGEPRQTPRITLAWTTYPPAIIVQHPEQLQRQAEKVPLVYHLGALADPLFLAYLVEVNPSQTRSLLGSERTTLAQAERSEFDWVRHENSLHLNLESWVCAPFGGSVVLPSTGRAHCAYCNQLDPTPGHLEQHNHGLCQQQIRTFRRKDHLLQHLRLFHHLEITPLIDDWKHVITNFSSRCGFCGGRMSDWDERADHLSFHFRKGCTMADWKGDHEFPPEIAAQVTHSVPPYLLDFESRTLVPFSATDGAVSDHLSQMLSRATFVDAVGDPQVVPETLEVSLNPLQEPELDSYTEVLTRHLSRYAQQMMGSGIIPTDEMFQQEARRLLFDSEDQWNQTIADNREWLAHFRRQQSDNSHHQAQKPLV</sequence>
<dbReference type="InterPro" id="IPR036038">
    <property type="entry name" value="Aminotransferase-like"/>
</dbReference>
<proteinExistence type="inferred from homology"/>
<dbReference type="EMBL" id="JAAAPX010000177">
    <property type="protein sequence ID" value="KAF4227489.1"/>
    <property type="molecule type" value="Genomic_DNA"/>
</dbReference>
<dbReference type="Proteomes" id="UP000653565">
    <property type="component" value="Unassembled WGS sequence"/>
</dbReference>
<evidence type="ECO:0000256" key="6">
    <source>
        <dbReference type="RuleBase" id="RU004516"/>
    </source>
</evidence>
<comment type="cofactor">
    <cofactor evidence="1 6">
        <name>pyridoxal 5'-phosphate</name>
        <dbReference type="ChEBI" id="CHEBI:597326"/>
    </cofactor>
</comment>
<reference evidence="8" key="1">
    <citation type="journal article" date="2020" name="bioRxiv">
        <title>Genomic and phenotypic heterogeneity of clinical isolates of the human pathogens Aspergillus fumigatus, Aspergillus lentulus and Aspergillus fumigatiaffinis.</title>
        <authorList>
            <person name="dos Santos R.A.C."/>
            <person name="Steenwyk J.L."/>
            <person name="Rivero-Menendez O."/>
            <person name="Mead M.E."/>
            <person name="Silva L.P."/>
            <person name="Bastos R.W."/>
            <person name="Alastruey-Izquierdo A."/>
            <person name="Goldman G.H."/>
            <person name="Rokas A."/>
        </authorList>
    </citation>
    <scope>NUCLEOTIDE SEQUENCE</scope>
    <source>
        <strain evidence="8">CNM-CM6805</strain>
    </source>
</reference>
<dbReference type="Gene3D" id="3.20.10.10">
    <property type="entry name" value="D-amino Acid Aminotransferase, subunit A, domain 2"/>
    <property type="match status" value="1"/>
</dbReference>
<dbReference type="FunFam" id="3.30.470.10:FF:000012">
    <property type="entry name" value="Branched-chain-amino-acid aminotransferase"/>
    <property type="match status" value="1"/>
</dbReference>